<dbReference type="RefSeq" id="WP_249772291.1">
    <property type="nucleotide sequence ID" value="NZ_CP097332.1"/>
</dbReference>
<reference evidence="1" key="1">
    <citation type="journal article" date="2018" name="Int. J. Syst. Evol. Microbiol.">
        <title>Jatrophihabitans telluris sp. nov., isolated from sediment soil of lava forest wetlands and the emended description of the genus Jatrophihabitans.</title>
        <authorList>
            <person name="Lee K.C."/>
            <person name="Suh M.K."/>
            <person name="Eom M.K."/>
            <person name="Kim K.K."/>
            <person name="Kim J.S."/>
            <person name="Kim D.S."/>
            <person name="Ko S.H."/>
            <person name="Shin Y.K."/>
            <person name="Lee J.S."/>
        </authorList>
    </citation>
    <scope>NUCLEOTIDE SEQUENCE</scope>
    <source>
        <strain evidence="1">N237</strain>
    </source>
</reference>
<reference evidence="1" key="2">
    <citation type="submission" date="2022-05" db="EMBL/GenBank/DDBJ databases">
        <authorList>
            <person name="Kim J.-S."/>
            <person name="Lee K."/>
            <person name="Suh M."/>
            <person name="Eom M."/>
            <person name="Kim J.-S."/>
            <person name="Kim D.-S."/>
            <person name="Ko S.-H."/>
            <person name="Shin Y."/>
            <person name="Lee J.-S."/>
        </authorList>
    </citation>
    <scope>NUCLEOTIDE SEQUENCE</scope>
    <source>
        <strain evidence="1">N237</strain>
    </source>
</reference>
<evidence type="ECO:0000313" key="1">
    <source>
        <dbReference type="EMBL" id="UQX88616.1"/>
    </source>
</evidence>
<evidence type="ECO:0000313" key="2">
    <source>
        <dbReference type="Proteomes" id="UP001056336"/>
    </source>
</evidence>
<accession>A0ABY4QY57</accession>
<evidence type="ECO:0008006" key="3">
    <source>
        <dbReference type="Google" id="ProtNLM"/>
    </source>
</evidence>
<gene>
    <name evidence="1" type="ORF">M6D93_01115</name>
</gene>
<protein>
    <recommendedName>
        <fullName evidence="3">PilZ domain-containing protein</fullName>
    </recommendedName>
</protein>
<keyword evidence="2" id="KW-1185">Reference proteome</keyword>
<sequence>MSTRIRPRSDHEGERIEAIFYVAEASAPQRAGDESLMLHGVLFVPGTKAASATHRCVPPAGQRIEPGQRLPVLVDPADPHELTVCWEFAA</sequence>
<dbReference type="Proteomes" id="UP001056336">
    <property type="component" value="Chromosome"/>
</dbReference>
<organism evidence="1 2">
    <name type="scientific">Jatrophihabitans telluris</name>
    <dbReference type="NCBI Taxonomy" id="2038343"/>
    <lineage>
        <taxon>Bacteria</taxon>
        <taxon>Bacillati</taxon>
        <taxon>Actinomycetota</taxon>
        <taxon>Actinomycetes</taxon>
        <taxon>Jatrophihabitantales</taxon>
        <taxon>Jatrophihabitantaceae</taxon>
        <taxon>Jatrophihabitans</taxon>
    </lineage>
</organism>
<proteinExistence type="predicted"/>
<dbReference type="EMBL" id="CP097332">
    <property type="protein sequence ID" value="UQX88616.1"/>
    <property type="molecule type" value="Genomic_DNA"/>
</dbReference>
<name>A0ABY4QY57_9ACTN</name>